<dbReference type="SUPFAM" id="SSF49562">
    <property type="entry name" value="C2 domain (Calcium/lipid-binding domain, CaLB)"/>
    <property type="match status" value="1"/>
</dbReference>
<dbReference type="Gene3D" id="2.60.40.150">
    <property type="entry name" value="C2 domain"/>
    <property type="match status" value="1"/>
</dbReference>
<dbReference type="SMART" id="SM00239">
    <property type="entry name" value="C2"/>
    <property type="match status" value="1"/>
</dbReference>
<accession>A0A7S3R2T6</accession>
<organism evidence="2">
    <name type="scientific">Dunaliella tertiolecta</name>
    <name type="common">Green alga</name>
    <dbReference type="NCBI Taxonomy" id="3047"/>
    <lineage>
        <taxon>Eukaryota</taxon>
        <taxon>Viridiplantae</taxon>
        <taxon>Chlorophyta</taxon>
        <taxon>core chlorophytes</taxon>
        <taxon>Chlorophyceae</taxon>
        <taxon>CS clade</taxon>
        <taxon>Chlamydomonadales</taxon>
        <taxon>Dunaliellaceae</taxon>
        <taxon>Dunaliella</taxon>
    </lineage>
</organism>
<dbReference type="InterPro" id="IPR052434">
    <property type="entry name" value="Tectonic-like_complex_comp"/>
</dbReference>
<evidence type="ECO:0000259" key="1">
    <source>
        <dbReference type="SMART" id="SM00239"/>
    </source>
</evidence>
<dbReference type="PANTHER" id="PTHR20837">
    <property type="entry name" value="CENTROSOMAL PROTEIN-RELATED"/>
    <property type="match status" value="1"/>
</dbReference>
<dbReference type="PANTHER" id="PTHR20837:SF0">
    <property type="entry name" value="COILED-COIL AND C2 DOMAIN-CONTAINING PROTEIN 2A"/>
    <property type="match status" value="1"/>
</dbReference>
<dbReference type="GO" id="GO:1905515">
    <property type="term" value="P:non-motile cilium assembly"/>
    <property type="evidence" value="ECO:0007669"/>
    <property type="project" value="TreeGrafter"/>
</dbReference>
<dbReference type="Pfam" id="PF15625">
    <property type="entry name" value="CC2D2AN-C2"/>
    <property type="match status" value="1"/>
</dbReference>
<dbReference type="Pfam" id="PF24656">
    <property type="entry name" value="CEPT76_peptidase"/>
    <property type="match status" value="1"/>
</dbReference>
<feature type="domain" description="C2" evidence="1">
    <location>
        <begin position="799"/>
        <end position="956"/>
    </location>
</feature>
<dbReference type="InterPro" id="IPR035892">
    <property type="entry name" value="C2_domain_sf"/>
</dbReference>
<reference evidence="2" key="1">
    <citation type="submission" date="2021-01" db="EMBL/GenBank/DDBJ databases">
        <authorList>
            <person name="Corre E."/>
            <person name="Pelletier E."/>
            <person name="Niang G."/>
            <person name="Scheremetjew M."/>
            <person name="Finn R."/>
            <person name="Kale V."/>
            <person name="Holt S."/>
            <person name="Cochrane G."/>
            <person name="Meng A."/>
            <person name="Brown T."/>
            <person name="Cohen L."/>
        </authorList>
    </citation>
    <scope>NUCLEOTIDE SEQUENCE</scope>
    <source>
        <strain evidence="2">CCMP1320</strain>
    </source>
</reference>
<sequence length="1431" mass="157385">MAPEDMVAARLLAAFREYKRREAVGLAAYYANKLAALEDALLASREHLFALSELAAAAGAGQGSSEAGHEVATLGATLKEAVAHTAGLEKEVAETRQLKEEEEMHMLNAVYSMQAMYDQMLELRVSQGYWLTGLELRVEQQPPEEAQWSMGTGVPRDRLDAELLVVEEEAIAGLPPPPYPFPLPPSMHDLPDNRFAPRRLETMCASHAQLVADLSSRLDSLKTQSSTDPNDPVVLQLEDQLRALGPAPRRLAPVTPAQRAEALTHAAQRVSVGDVGVPRNPRLVPILTMSPHHTSHPNMAAVQQEQQEQMLQEQELASTAQAMEGANPTNQRGSTAVIMLDGQLKSVPVKPQAISREAPQGPFRAPRMGTRSNTRYVAKLHVNGHFVDRTRGLMLEEGFAATFNEVFSVQLLRWPESITVHLCEQGAIRDTLISVIHVAVPGFMGTPHIDPCHKHYQFTSQVPHHLKTKGMQLPATRTPGGGPHGQPQVIYPTGVLHVQCGWVSEDAPAGTHMSDEAAHRADRVVTYNNPLAHGEPAADVEAPTNVMPPVPKVAIDRMLRRAANRIGGKANRQQVLKWLSQHAFDPNDPHNAPLMELMKAHEATSGGVGDEFNLDVPPDVAMEGDRQQAKRAAFLARRWATGTFRDPEKSVLKGTRRIRIPTVLSAADTEEMEHMYTEALSLVELAPGGSGPAVAKAMNARQDRAMMMQVGPSLTRGIEEREARIKDFGLRIRSAATRIAGGKQAARKYKTEDVVNDTPLPEFKVDFQSLLSLVMPRRPLKRERKVIKSLVTSVPAETQLVVTIQRAANLPVRAPAARAGWQSGNDLGVPDQYTGVSVPVLSPAHCFVEVRFRGLSRRTVTSSSQWPYWNEQVLIPVFDTEQEPSTTALLESRDDVTINVFDEVIVDRVGPPRIPRINSEDAISQPLKYPERERRFLGSTHVPLSAIYQMQVMEGTLRLEVPPVLLGYTQLSERPPCVTLCLSLRPRLAPPPAAPEALLSGEVEEVTRHARMWISDLIVLPQCRTRVIRALAMEPDGTSLLVTRFVAPTPLPPHLLHLASTINMPPFSTVSPTEAVMLKLARFVALVPYLEDSAMQKRRADVWTTSAQVMAMAAGDAEEHAHLLVGFFLEIGQQAFVVMGASLNGAKSYFVLTTGAPAYDPSNPQVKPHFDWPDVQLRIWNPLTGSVVSVKDPTAELREVGMIYDNSNMWANVQQEAQPWNMTWNLLSPLHWRPFFGTQLPPRELGTVQTTPIYEEREDLLYEQMETRVEEIVRDSLTRARSLGAFVTKPDNKVSRVLKQLLAEVPAAMEGISAASLAASLALAQAQAQGLLPGGIEAGGSRLGERHQAISALQARHNAIVAHESRAEWVNGHILAIPFSDRYAEALTEAVLNTGIHRIADERVKYSMAAHVEHAGAAFCCCLWVYVAVTR</sequence>
<proteinExistence type="predicted"/>
<dbReference type="InterPro" id="IPR028928">
    <property type="entry name" value="CC2D2AN-C2"/>
</dbReference>
<name>A0A7S3R2T6_DUNTE</name>
<dbReference type="InterPro" id="IPR000008">
    <property type="entry name" value="C2_dom"/>
</dbReference>
<dbReference type="GO" id="GO:0035869">
    <property type="term" value="C:ciliary transition zone"/>
    <property type="evidence" value="ECO:0007669"/>
    <property type="project" value="TreeGrafter"/>
</dbReference>
<dbReference type="InterPro" id="IPR056290">
    <property type="entry name" value="CEPT76/DRC7_peptidase-like_dom"/>
</dbReference>
<gene>
    <name evidence="2" type="ORF">DTER00134_LOCUS15683</name>
</gene>
<dbReference type="EMBL" id="HBIP01026019">
    <property type="protein sequence ID" value="CAE0500610.1"/>
    <property type="molecule type" value="Transcribed_RNA"/>
</dbReference>
<dbReference type="GO" id="GO:1904491">
    <property type="term" value="P:protein localization to ciliary transition zone"/>
    <property type="evidence" value="ECO:0007669"/>
    <property type="project" value="TreeGrafter"/>
</dbReference>
<dbReference type="CDD" id="cd00030">
    <property type="entry name" value="C2"/>
    <property type="match status" value="1"/>
</dbReference>
<evidence type="ECO:0000313" key="2">
    <source>
        <dbReference type="EMBL" id="CAE0500610.1"/>
    </source>
</evidence>
<protein>
    <recommendedName>
        <fullName evidence="1">C2 domain-containing protein</fullName>
    </recommendedName>
</protein>